<reference evidence="3" key="1">
    <citation type="submission" date="2016-03" db="EMBL/GenBank/DDBJ databases">
        <authorList>
            <person name="Devillers Hugo."/>
        </authorList>
    </citation>
    <scope>NUCLEOTIDE SEQUENCE [LARGE SCALE GENOMIC DNA]</scope>
</reference>
<dbReference type="Gene3D" id="1.10.555.10">
    <property type="entry name" value="Rho GTPase activation protein"/>
    <property type="match status" value="1"/>
</dbReference>
<feature type="compositionally biased region" description="Polar residues" evidence="1">
    <location>
        <begin position="656"/>
        <end position="667"/>
    </location>
</feature>
<dbReference type="AlphaFoldDB" id="A0A1G4K7U0"/>
<dbReference type="OrthoDB" id="2155291at2759"/>
<feature type="compositionally biased region" description="Low complexity" evidence="1">
    <location>
        <begin position="677"/>
        <end position="695"/>
    </location>
</feature>
<accession>A0A1G4K7U0</accession>
<evidence type="ECO:0000313" key="2">
    <source>
        <dbReference type="EMBL" id="SCU99994.1"/>
    </source>
</evidence>
<dbReference type="SUPFAM" id="SSF48350">
    <property type="entry name" value="GTPase activation domain, GAP"/>
    <property type="match status" value="1"/>
</dbReference>
<sequence>MRERVTELLKATFWSEDYTTGIELLFGNIRNDIAELTEFLQLVKSFDSKTVSPAIFTLKKLITSDQAVDSSQSLKTIIKRQQSKALSEVLEKLELANHSRLELNCQVPMEALLFEYNEYLNETQEITKRNRQCYGKHLTSARQLQKDYETMAARLRKVRKEALIEPKAAEIEQNTISPQPEVQNVQTLYPLALDKTMLFEGEQQLAFFGDRLKETTKTSKRLIAIPGIANEYFSGTQLFEALKKLEPKLDASRFNLERIGQKLLEIDIMRPYQNMLGSQSRFSAEDYYTWGTIPAQVVADKPQHTNTVFGEFIKKISGKATEYESITTIEDSESYQEDFRRCETSFFQECQNLDYWRSELELGLQKAMQHYWTLIHRKIKCVNQANGFFLSSLQESFSLQPQVVPVDEVAELQRVYRSNHSTVGFYVPQPGVTFKKYDAHGEMAGFSLFHSELQSLQADETGIAVVLRTLLNSLEKHNPDDVSRSWSMPLDLKKSSRLRRDCFAEFLAKEGDHSSTLETVMINKAQETSDVVGLLQSWLLELPDSLIPMAYYEEVKKSGFVGLDRCPKEHLLNLAVVCEHFEWLSKYCSEAKMKSLFEVRMDFPLYHVFARSRLQRPEDNEVMSDAVRKLLCCEGNSRLLLEMVNREREPPVSRLSVDSPSQASSATFVPRPLKAMSTGSSAASSRPSSQRISGIDLLGREG</sequence>
<protein>
    <submittedName>
        <fullName evidence="2">LAME_0G06854g1_1</fullName>
    </submittedName>
</protein>
<dbReference type="InterPro" id="IPR008936">
    <property type="entry name" value="Rho_GTPase_activation_prot"/>
</dbReference>
<organism evidence="2 3">
    <name type="scientific">Lachancea meyersii CBS 8951</name>
    <dbReference type="NCBI Taxonomy" id="1266667"/>
    <lineage>
        <taxon>Eukaryota</taxon>
        <taxon>Fungi</taxon>
        <taxon>Dikarya</taxon>
        <taxon>Ascomycota</taxon>
        <taxon>Saccharomycotina</taxon>
        <taxon>Saccharomycetes</taxon>
        <taxon>Saccharomycetales</taxon>
        <taxon>Saccharomycetaceae</taxon>
        <taxon>Lachancea</taxon>
    </lineage>
</organism>
<dbReference type="EMBL" id="LT598484">
    <property type="protein sequence ID" value="SCU99994.1"/>
    <property type="molecule type" value="Genomic_DNA"/>
</dbReference>
<feature type="region of interest" description="Disordered" evidence="1">
    <location>
        <begin position="651"/>
        <end position="702"/>
    </location>
</feature>
<dbReference type="Proteomes" id="UP000191144">
    <property type="component" value="Chromosome G"/>
</dbReference>
<gene>
    <name evidence="2" type="ORF">LAME_0G06854G</name>
</gene>
<keyword evidence="3" id="KW-1185">Reference proteome</keyword>
<name>A0A1G4K7U0_9SACH</name>
<evidence type="ECO:0000256" key="1">
    <source>
        <dbReference type="SAM" id="MobiDB-lite"/>
    </source>
</evidence>
<evidence type="ECO:0000313" key="3">
    <source>
        <dbReference type="Proteomes" id="UP000191144"/>
    </source>
</evidence>
<proteinExistence type="predicted"/>